<protein>
    <recommendedName>
        <fullName evidence="4">Release factor glutamine methyltransferase</fullName>
        <shortName evidence="4">RF MTase</shortName>
        <ecNumber evidence="4">2.1.1.297</ecNumber>
    </recommendedName>
    <alternativeName>
        <fullName evidence="4">N5-glutamine methyltransferase PrmC</fullName>
    </alternativeName>
    <alternativeName>
        <fullName evidence="4">Protein-(glutamine-N5) MTase PrmC</fullName>
    </alternativeName>
    <alternativeName>
        <fullName evidence="4">Protein-glutamine N-methyltransferase PrmC</fullName>
    </alternativeName>
</protein>
<evidence type="ECO:0000256" key="1">
    <source>
        <dbReference type="ARBA" id="ARBA00022603"/>
    </source>
</evidence>
<comment type="catalytic activity">
    <reaction evidence="4">
        <text>L-glutaminyl-[peptide chain release factor] + S-adenosyl-L-methionine = N(5)-methyl-L-glutaminyl-[peptide chain release factor] + S-adenosyl-L-homocysteine + H(+)</text>
        <dbReference type="Rhea" id="RHEA:42896"/>
        <dbReference type="Rhea" id="RHEA-COMP:10271"/>
        <dbReference type="Rhea" id="RHEA-COMP:10272"/>
        <dbReference type="ChEBI" id="CHEBI:15378"/>
        <dbReference type="ChEBI" id="CHEBI:30011"/>
        <dbReference type="ChEBI" id="CHEBI:57856"/>
        <dbReference type="ChEBI" id="CHEBI:59789"/>
        <dbReference type="ChEBI" id="CHEBI:61891"/>
        <dbReference type="EC" id="2.1.1.297"/>
    </reaction>
</comment>
<accession>A0A6P1YN55</accession>
<comment type="similarity">
    <text evidence="4">Belongs to the protein N5-glutamine methyltransferase family. PrmC subfamily.</text>
</comment>
<dbReference type="EMBL" id="CP048630">
    <property type="protein sequence ID" value="QIB33204.1"/>
    <property type="molecule type" value="Genomic_DNA"/>
</dbReference>
<dbReference type="RefSeq" id="WP_163074302.1">
    <property type="nucleotide sequence ID" value="NZ_CP048630.1"/>
</dbReference>
<evidence type="ECO:0000256" key="2">
    <source>
        <dbReference type="ARBA" id="ARBA00022679"/>
    </source>
</evidence>
<evidence type="ECO:0000256" key="4">
    <source>
        <dbReference type="HAMAP-Rule" id="MF_02126"/>
    </source>
</evidence>
<feature type="binding site" evidence="4">
    <location>
        <position position="188"/>
    </location>
    <ligand>
        <name>S-adenosyl-L-methionine</name>
        <dbReference type="ChEBI" id="CHEBI:59789"/>
    </ligand>
</feature>
<feature type="binding site" evidence="4">
    <location>
        <position position="174"/>
    </location>
    <ligand>
        <name>S-adenosyl-L-methionine</name>
        <dbReference type="ChEBI" id="CHEBI:59789"/>
    </ligand>
</feature>
<dbReference type="InterPro" id="IPR004556">
    <property type="entry name" value="HemK-like"/>
</dbReference>
<keyword evidence="8" id="KW-1185">Reference proteome</keyword>
<reference evidence="7 8" key="1">
    <citation type="submission" date="2020-02" db="EMBL/GenBank/DDBJ databases">
        <authorList>
            <person name="Li G."/>
        </authorList>
    </citation>
    <scope>NUCLEOTIDE SEQUENCE [LARGE SCALE GENOMIC DNA]</scope>
    <source>
        <strain evidence="7 8">DSM 102029</strain>
    </source>
</reference>
<dbReference type="GO" id="GO:0032259">
    <property type="term" value="P:methylation"/>
    <property type="evidence" value="ECO:0007669"/>
    <property type="project" value="UniProtKB-KW"/>
</dbReference>
<feature type="binding site" evidence="4">
    <location>
        <position position="145"/>
    </location>
    <ligand>
        <name>S-adenosyl-L-methionine</name>
        <dbReference type="ChEBI" id="CHEBI:59789"/>
    </ligand>
</feature>
<dbReference type="Gene3D" id="1.10.8.10">
    <property type="entry name" value="DNA helicase RuvA subunit, C-terminal domain"/>
    <property type="match status" value="1"/>
</dbReference>
<dbReference type="KEGG" id="apra:G3A50_05410"/>
<feature type="binding site" evidence="4">
    <location>
        <begin position="188"/>
        <end position="191"/>
    </location>
    <ligand>
        <name>substrate</name>
    </ligand>
</feature>
<dbReference type="InterPro" id="IPR029063">
    <property type="entry name" value="SAM-dependent_MTases_sf"/>
</dbReference>
<feature type="binding site" evidence="4">
    <location>
        <begin position="122"/>
        <end position="126"/>
    </location>
    <ligand>
        <name>S-adenosyl-L-methionine</name>
        <dbReference type="ChEBI" id="CHEBI:59789"/>
    </ligand>
</feature>
<dbReference type="HAMAP" id="MF_02126">
    <property type="entry name" value="RF_methyltr_PrmC"/>
    <property type="match status" value="1"/>
</dbReference>
<name>A0A6P1YN55_9HYPH</name>
<proteinExistence type="inferred from homology"/>
<dbReference type="InterPro" id="IPR002052">
    <property type="entry name" value="DNA_methylase_N6_adenine_CS"/>
</dbReference>
<dbReference type="CDD" id="cd02440">
    <property type="entry name" value="AdoMet_MTases"/>
    <property type="match status" value="1"/>
</dbReference>
<evidence type="ECO:0000256" key="3">
    <source>
        <dbReference type="ARBA" id="ARBA00022691"/>
    </source>
</evidence>
<dbReference type="Proteomes" id="UP000464751">
    <property type="component" value="Chromosome"/>
</dbReference>
<dbReference type="GO" id="GO:0003676">
    <property type="term" value="F:nucleic acid binding"/>
    <property type="evidence" value="ECO:0007669"/>
    <property type="project" value="InterPro"/>
</dbReference>
<dbReference type="PANTHER" id="PTHR18895">
    <property type="entry name" value="HEMK METHYLTRANSFERASE"/>
    <property type="match status" value="1"/>
</dbReference>
<feature type="domain" description="Methyltransferase" evidence="5">
    <location>
        <begin position="118"/>
        <end position="188"/>
    </location>
</feature>
<dbReference type="InterPro" id="IPR040758">
    <property type="entry name" value="PrmC_N"/>
</dbReference>
<dbReference type="NCBIfam" id="TIGR00536">
    <property type="entry name" value="hemK_fam"/>
    <property type="match status" value="1"/>
</dbReference>
<organism evidence="7 8">
    <name type="scientific">Ancylobacter pratisalsi</name>
    <dbReference type="NCBI Taxonomy" id="1745854"/>
    <lineage>
        <taxon>Bacteria</taxon>
        <taxon>Pseudomonadati</taxon>
        <taxon>Pseudomonadota</taxon>
        <taxon>Alphaproteobacteria</taxon>
        <taxon>Hyphomicrobiales</taxon>
        <taxon>Xanthobacteraceae</taxon>
        <taxon>Ancylobacter</taxon>
    </lineage>
</organism>
<gene>
    <name evidence="4 7" type="primary">prmC</name>
    <name evidence="7" type="ORF">G3A50_05410</name>
</gene>
<dbReference type="GO" id="GO:0102559">
    <property type="term" value="F:peptide chain release factor N(5)-glutamine methyltransferase activity"/>
    <property type="evidence" value="ECO:0007669"/>
    <property type="project" value="UniProtKB-EC"/>
</dbReference>
<keyword evidence="1 4" id="KW-0489">Methyltransferase</keyword>
<dbReference type="InterPro" id="IPR041698">
    <property type="entry name" value="Methyltransf_25"/>
</dbReference>
<evidence type="ECO:0000259" key="5">
    <source>
        <dbReference type="Pfam" id="PF13649"/>
    </source>
</evidence>
<dbReference type="InterPro" id="IPR019874">
    <property type="entry name" value="RF_methyltr_PrmC"/>
</dbReference>
<comment type="function">
    <text evidence="4">Methylates the class 1 translation termination release factors RF1/PrfA and RF2/PrfB on the glutamine residue of the universally conserved GGQ motif.</text>
</comment>
<keyword evidence="2 4" id="KW-0808">Transferase</keyword>
<dbReference type="PANTHER" id="PTHR18895:SF74">
    <property type="entry name" value="MTRF1L RELEASE FACTOR GLUTAMINE METHYLTRANSFERASE"/>
    <property type="match status" value="1"/>
</dbReference>
<sequence length="283" mass="30324">MTSRAELVRATTRRLAAAGLENAEREARLLVRAALHLSDLDLIARAEHAVDAGEAERVSAWTDRRLAGEPMARLSGRREFWSLDFALSPETLVPRPETETLVEAALEIYPDRATPLRVLDLGTGSGAILAALLMEWPNASGIGVDLSEGAARQARDNLARAPLGNRWAVMVGRWAEALDARFDLVVSNPPYIVSDEIDRLDIEVRVHDPLLALDGGPDGLIAYRAIADALPDLLAPGGHAILELGIGQQDAVAALLTARGLPPIGPAHRDLAGIARALVTRKP</sequence>
<dbReference type="Gene3D" id="3.40.50.150">
    <property type="entry name" value="Vaccinia Virus protein VP39"/>
    <property type="match status" value="1"/>
</dbReference>
<evidence type="ECO:0000313" key="8">
    <source>
        <dbReference type="Proteomes" id="UP000464751"/>
    </source>
</evidence>
<feature type="domain" description="Release factor glutamine methyltransferase N-terminal" evidence="6">
    <location>
        <begin position="6"/>
        <end position="76"/>
    </location>
</feature>
<keyword evidence="3 4" id="KW-0949">S-adenosyl-L-methionine</keyword>
<dbReference type="InterPro" id="IPR050320">
    <property type="entry name" value="N5-glutamine_MTase"/>
</dbReference>
<evidence type="ECO:0000313" key="7">
    <source>
        <dbReference type="EMBL" id="QIB33204.1"/>
    </source>
</evidence>
<evidence type="ECO:0000259" key="6">
    <source>
        <dbReference type="Pfam" id="PF17827"/>
    </source>
</evidence>
<dbReference type="EC" id="2.1.1.297" evidence="4"/>
<dbReference type="Pfam" id="PF13649">
    <property type="entry name" value="Methyltransf_25"/>
    <property type="match status" value="1"/>
</dbReference>
<dbReference type="Pfam" id="PF17827">
    <property type="entry name" value="PrmC_N"/>
    <property type="match status" value="1"/>
</dbReference>
<dbReference type="PROSITE" id="PS00092">
    <property type="entry name" value="N6_MTASE"/>
    <property type="match status" value="1"/>
</dbReference>
<dbReference type="NCBIfam" id="TIGR03534">
    <property type="entry name" value="RF_mod_PrmC"/>
    <property type="match status" value="1"/>
</dbReference>
<dbReference type="AlphaFoldDB" id="A0A6P1YN55"/>
<dbReference type="SUPFAM" id="SSF53335">
    <property type="entry name" value="S-adenosyl-L-methionine-dependent methyltransferases"/>
    <property type="match status" value="1"/>
</dbReference>